<evidence type="ECO:0000259" key="6">
    <source>
        <dbReference type="Pfam" id="PF07167"/>
    </source>
</evidence>
<comment type="subcellular location">
    <subcellularLocation>
        <location evidence="1">Cytoplasm</location>
    </subcellularLocation>
</comment>
<keyword evidence="8" id="KW-1185">Reference proteome</keyword>
<dbReference type="Pfam" id="PF07167">
    <property type="entry name" value="PhaC_N"/>
    <property type="match status" value="1"/>
</dbReference>
<evidence type="ECO:0000313" key="8">
    <source>
        <dbReference type="Proteomes" id="UP001461960"/>
    </source>
</evidence>
<feature type="compositionally biased region" description="Polar residues" evidence="5">
    <location>
        <begin position="118"/>
        <end position="128"/>
    </location>
</feature>
<keyword evidence="4" id="KW-0012">Acyltransferase</keyword>
<feature type="domain" description="Poly-beta-hydroxybutyrate polymerase N-terminal" evidence="6">
    <location>
        <begin position="213"/>
        <end position="384"/>
    </location>
</feature>
<evidence type="ECO:0000313" key="7">
    <source>
        <dbReference type="EMBL" id="MEN2751496.1"/>
    </source>
</evidence>
<evidence type="ECO:0000256" key="2">
    <source>
        <dbReference type="ARBA" id="ARBA00022490"/>
    </source>
</evidence>
<dbReference type="InterPro" id="IPR010941">
    <property type="entry name" value="PhaC_N"/>
</dbReference>
<accession>A0ABU9X7X2</accession>
<dbReference type="NCBIfam" id="TIGR01838">
    <property type="entry name" value="PHA_synth_I"/>
    <property type="match status" value="1"/>
</dbReference>
<protein>
    <submittedName>
        <fullName evidence="7">Class I poly(R)-hydroxyalkanoic acid synthase</fullName>
    </submittedName>
</protein>
<dbReference type="RefSeq" id="WP_299219285.1">
    <property type="nucleotide sequence ID" value="NZ_JBDGHN010000002.1"/>
</dbReference>
<feature type="region of interest" description="Disordered" evidence="5">
    <location>
        <begin position="1"/>
        <end position="44"/>
    </location>
</feature>
<evidence type="ECO:0000256" key="5">
    <source>
        <dbReference type="SAM" id="MobiDB-lite"/>
    </source>
</evidence>
<feature type="region of interest" description="Disordered" evidence="5">
    <location>
        <begin position="93"/>
        <end position="128"/>
    </location>
</feature>
<evidence type="ECO:0000256" key="3">
    <source>
        <dbReference type="ARBA" id="ARBA00022679"/>
    </source>
</evidence>
<organism evidence="7 8">
    <name type="scientific">Psychrobacter saeujeotis</name>
    <dbReference type="NCBI Taxonomy" id="3143436"/>
    <lineage>
        <taxon>Bacteria</taxon>
        <taxon>Pseudomonadati</taxon>
        <taxon>Pseudomonadota</taxon>
        <taxon>Gammaproteobacteria</taxon>
        <taxon>Moraxellales</taxon>
        <taxon>Moraxellaceae</taxon>
        <taxon>Psychrobacter</taxon>
    </lineage>
</organism>
<dbReference type="SUPFAM" id="SSF53474">
    <property type="entry name" value="alpha/beta-Hydrolases"/>
    <property type="match status" value="1"/>
</dbReference>
<gene>
    <name evidence="7" type="primary">phaC</name>
    <name evidence="7" type="ORF">AAIR29_07595</name>
</gene>
<comment type="caution">
    <text evidence="7">The sequence shown here is derived from an EMBL/GenBank/DDBJ whole genome shotgun (WGS) entry which is preliminary data.</text>
</comment>
<keyword evidence="2" id="KW-0963">Cytoplasm</keyword>
<dbReference type="InterPro" id="IPR051321">
    <property type="entry name" value="PHA/PHB_synthase"/>
</dbReference>
<dbReference type="PANTHER" id="PTHR36837">
    <property type="entry name" value="POLY(3-HYDROXYALKANOATE) POLYMERASE SUBUNIT PHAC"/>
    <property type="match status" value="1"/>
</dbReference>
<dbReference type="EMBL" id="JBDGHN010000002">
    <property type="protein sequence ID" value="MEN2751496.1"/>
    <property type="molecule type" value="Genomic_DNA"/>
</dbReference>
<feature type="compositionally biased region" description="Low complexity" evidence="5">
    <location>
        <begin position="9"/>
        <end position="39"/>
    </location>
</feature>
<proteinExistence type="predicted"/>
<evidence type="ECO:0000256" key="1">
    <source>
        <dbReference type="ARBA" id="ARBA00004496"/>
    </source>
</evidence>
<dbReference type="PANTHER" id="PTHR36837:SF5">
    <property type="entry name" value="POLY-3-HYDROXYBUTYRATE SYNTHASE"/>
    <property type="match status" value="1"/>
</dbReference>
<feature type="compositionally biased region" description="Polar residues" evidence="5">
    <location>
        <begin position="93"/>
        <end position="110"/>
    </location>
</feature>
<evidence type="ECO:0000256" key="4">
    <source>
        <dbReference type="ARBA" id="ARBA00023315"/>
    </source>
</evidence>
<reference evidence="7 8" key="1">
    <citation type="submission" date="2024-05" db="EMBL/GenBank/DDBJ databases">
        <authorList>
            <person name="Kim H.-Y."/>
            <person name="Kim E."/>
            <person name="Cai Y."/>
            <person name="Yang S.-M."/>
            <person name="Lee W."/>
        </authorList>
    </citation>
    <scope>NUCLEOTIDE SEQUENCE [LARGE SCALE GENOMIC DNA]</scope>
    <source>
        <strain evidence="7 8">FBL11</strain>
    </source>
</reference>
<name>A0ABU9X7X2_9GAMM</name>
<keyword evidence="3" id="KW-0808">Transferase</keyword>
<dbReference type="Proteomes" id="UP001461960">
    <property type="component" value="Unassembled WGS sequence"/>
</dbReference>
<dbReference type="Gene3D" id="3.40.50.1820">
    <property type="entry name" value="alpha/beta hydrolase"/>
    <property type="match status" value="1"/>
</dbReference>
<sequence length="715" mass="81337">MDNHKSDKNNQQSDDQSNISSQKSNTQQSNTQDSQNNTSDAFNFNSFGQQYLDQLNQVNQLNQSLFDQSSQASNPFEANMKLWQNSINNFGNFMMPSTSENVGAQQTDSSQNDKSKDQQTANNDMNGLNELSQKLFSETLKRAGKDDNISQSLMLNMIDGWQKFSTGVAEKSPTALIEQQMNLWKQQFQLYQNTLMKGSEDQIQPLATPEKGDKRFADEEWTNNPIFDFLKQSYLLTANGMMDTIDNTEGVDEKTRQRLSFFTRQWLNAMAPSNFLWSNPEILRLTMESKGQNLVRGLKQLTEDMEKSSKMLSIRMTDHDAFKLGENIATTAGKVVFRNRLFELIQYNPSTAKVHKRPLLIVPPWINKFYIMDLKEKNSYIRWALDEGHSVFVMSWANPTRAYKDVNMKDYMHEGLLTALDVIKEITGESAANVIGYCIGGMLLALTLSWLTENKQADRIASATFWATIFDFSDPGDLGVFIDERTVSALEQEGEQQGVFDGRLMGAAFSLLRENSLYWNYYVQNYLKGERPIPFDLLYWNSDATNVTAALHSFVLRELYLGNKMIEKGELVYDGVKIDLSKVTIPTYVVATLQDHIAKWKGSYASTQVLGGDVTFVLGESGHIAGIINPPTGKYGFYTHEDYVADPDEWYAKAEKHDKSWWLHWSEWINQHSAGEVDSRQPGITHTGKEWQVLSDAPGEYVHVRADEALRSTEP</sequence>
<dbReference type="InterPro" id="IPR029058">
    <property type="entry name" value="AB_hydrolase_fold"/>
</dbReference>
<dbReference type="InterPro" id="IPR010963">
    <property type="entry name" value="PHA_synth_I"/>
</dbReference>